<dbReference type="Proteomes" id="UP000827872">
    <property type="component" value="Linkage Group LG07"/>
</dbReference>
<sequence length="164" mass="18640">MDICKEAQTGQESIESQDGVNDVQDLKQHRNKLKEEAATNLSKAQHLKRKCRDSNSQHRIFQAEDEVLVLRPRPKWKLEVVWGGLSIIKEKVSEMHCLVAVCFDGEHIHIYGRNIHMYGKKLKPYHNRGNVVKKVTGAKPRACDFTDKSFCSDKGTPVLSCLLG</sequence>
<name>A0ACB8ERD8_9SAUR</name>
<protein>
    <submittedName>
        <fullName evidence="1">Uncharacterized protein</fullName>
    </submittedName>
</protein>
<organism evidence="1 2">
    <name type="scientific">Sphaerodactylus townsendi</name>
    <dbReference type="NCBI Taxonomy" id="933632"/>
    <lineage>
        <taxon>Eukaryota</taxon>
        <taxon>Metazoa</taxon>
        <taxon>Chordata</taxon>
        <taxon>Craniata</taxon>
        <taxon>Vertebrata</taxon>
        <taxon>Euteleostomi</taxon>
        <taxon>Lepidosauria</taxon>
        <taxon>Squamata</taxon>
        <taxon>Bifurcata</taxon>
        <taxon>Gekkota</taxon>
        <taxon>Sphaerodactylidae</taxon>
        <taxon>Sphaerodactylus</taxon>
    </lineage>
</organism>
<evidence type="ECO:0000313" key="1">
    <source>
        <dbReference type="EMBL" id="KAH7995337.1"/>
    </source>
</evidence>
<accession>A0ACB8ERD8</accession>
<reference evidence="1" key="1">
    <citation type="submission" date="2021-08" db="EMBL/GenBank/DDBJ databases">
        <title>The first chromosome-level gecko genome reveals the dynamic sex chromosomes of Neotropical dwarf geckos (Sphaerodactylidae: Sphaerodactylus).</title>
        <authorList>
            <person name="Pinto B.J."/>
            <person name="Keating S.E."/>
            <person name="Gamble T."/>
        </authorList>
    </citation>
    <scope>NUCLEOTIDE SEQUENCE</scope>
    <source>
        <strain evidence="1">TG3544</strain>
    </source>
</reference>
<evidence type="ECO:0000313" key="2">
    <source>
        <dbReference type="Proteomes" id="UP000827872"/>
    </source>
</evidence>
<proteinExistence type="predicted"/>
<gene>
    <name evidence="1" type="ORF">K3G42_024925</name>
</gene>
<keyword evidence="2" id="KW-1185">Reference proteome</keyword>
<dbReference type="EMBL" id="CM037620">
    <property type="protein sequence ID" value="KAH7995337.1"/>
    <property type="molecule type" value="Genomic_DNA"/>
</dbReference>
<comment type="caution">
    <text evidence="1">The sequence shown here is derived from an EMBL/GenBank/DDBJ whole genome shotgun (WGS) entry which is preliminary data.</text>
</comment>